<dbReference type="OrthoDB" id="9792788at2"/>
<dbReference type="Pfam" id="PF04186">
    <property type="entry name" value="FxsA"/>
    <property type="match status" value="1"/>
</dbReference>
<evidence type="ECO:0000313" key="2">
    <source>
        <dbReference type="EMBL" id="REE82687.1"/>
    </source>
</evidence>
<gene>
    <name evidence="2" type="ORF">A8990_11751</name>
</gene>
<dbReference type="NCBIfam" id="NF008528">
    <property type="entry name" value="PRK11463.1-2"/>
    <property type="match status" value="1"/>
</dbReference>
<dbReference type="RefSeq" id="WP_116189929.1">
    <property type="nucleotide sequence ID" value="NZ_QTTN01000017.1"/>
</dbReference>
<accession>A0A3D9RSA3</accession>
<dbReference type="PANTHER" id="PTHR35335">
    <property type="entry name" value="UPF0716 PROTEIN FXSA"/>
    <property type="match status" value="1"/>
</dbReference>
<dbReference type="Proteomes" id="UP000256304">
    <property type="component" value="Unassembled WGS sequence"/>
</dbReference>
<keyword evidence="1" id="KW-1133">Transmembrane helix</keyword>
<name>A0A3D9RSA3_9BACL</name>
<evidence type="ECO:0000256" key="1">
    <source>
        <dbReference type="SAM" id="Phobius"/>
    </source>
</evidence>
<dbReference type="EMBL" id="QTTN01000017">
    <property type="protein sequence ID" value="REE82687.1"/>
    <property type="molecule type" value="Genomic_DNA"/>
</dbReference>
<comment type="caution">
    <text evidence="2">The sequence shown here is derived from an EMBL/GenBank/DDBJ whole genome shotgun (WGS) entry which is preliminary data.</text>
</comment>
<feature type="transmembrane region" description="Helical" evidence="1">
    <location>
        <begin position="27"/>
        <end position="49"/>
    </location>
</feature>
<dbReference type="AlphaFoldDB" id="A0A3D9RSA3"/>
<sequence length="130" mass="14544">MLKWLIAAIILIPAIEMWGIIQVGHAIGGWTTFGLILLTGFAGAQLARLEGRKAIEDVKLHLQSGKPPGHAMLNGICVLIGGLLLLMPGFFSDIVGITMLFPLTRPFYRMMIYRWLENKLRNGSFVIRRR</sequence>
<proteinExistence type="predicted"/>
<dbReference type="PANTHER" id="PTHR35335:SF1">
    <property type="entry name" value="UPF0716 PROTEIN FXSA"/>
    <property type="match status" value="1"/>
</dbReference>
<dbReference type="GO" id="GO:0016020">
    <property type="term" value="C:membrane"/>
    <property type="evidence" value="ECO:0007669"/>
    <property type="project" value="InterPro"/>
</dbReference>
<organism evidence="2 3">
    <name type="scientific">Paenibacillus taihuensis</name>
    <dbReference type="NCBI Taxonomy" id="1156355"/>
    <lineage>
        <taxon>Bacteria</taxon>
        <taxon>Bacillati</taxon>
        <taxon>Bacillota</taxon>
        <taxon>Bacilli</taxon>
        <taxon>Bacillales</taxon>
        <taxon>Paenibacillaceae</taxon>
        <taxon>Paenibacillus</taxon>
    </lineage>
</organism>
<keyword evidence="1" id="KW-0812">Transmembrane</keyword>
<keyword evidence="3" id="KW-1185">Reference proteome</keyword>
<keyword evidence="1" id="KW-0472">Membrane</keyword>
<reference evidence="2 3" key="1">
    <citation type="submission" date="2018-08" db="EMBL/GenBank/DDBJ databases">
        <title>Genomic Encyclopedia of Type Strains, Phase III (KMG-III): the genomes of soil and plant-associated and newly described type strains.</title>
        <authorList>
            <person name="Whitman W."/>
        </authorList>
    </citation>
    <scope>NUCLEOTIDE SEQUENCE [LARGE SCALE GENOMIC DNA]</scope>
    <source>
        <strain evidence="2 3">CGMCC 1.10966</strain>
    </source>
</reference>
<evidence type="ECO:0000313" key="3">
    <source>
        <dbReference type="Proteomes" id="UP000256304"/>
    </source>
</evidence>
<dbReference type="InterPro" id="IPR007313">
    <property type="entry name" value="FxsA"/>
</dbReference>
<protein>
    <submittedName>
        <fullName evidence="2">UPF0716 protein FxsA</fullName>
    </submittedName>
</protein>